<feature type="domain" description="Heavy metal binding" evidence="5">
    <location>
        <begin position="93"/>
        <end position="120"/>
    </location>
</feature>
<accession>A0ABQ2WKH3</accession>
<feature type="signal peptide" evidence="4">
    <location>
        <begin position="1"/>
        <end position="43"/>
    </location>
</feature>
<keyword evidence="2" id="KW-0813">Transport</keyword>
<dbReference type="PANTHER" id="PTHR30097:SF4">
    <property type="entry name" value="SLR6042 PROTEIN"/>
    <property type="match status" value="1"/>
</dbReference>
<evidence type="ECO:0000313" key="10">
    <source>
        <dbReference type="Proteomes" id="UP000634667"/>
    </source>
</evidence>
<organism evidence="9 10">
    <name type="scientific">Alishewanella tabrizica</name>
    <dbReference type="NCBI Taxonomy" id="671278"/>
    <lineage>
        <taxon>Bacteria</taxon>
        <taxon>Pseudomonadati</taxon>
        <taxon>Pseudomonadota</taxon>
        <taxon>Gammaproteobacteria</taxon>
        <taxon>Alteromonadales</taxon>
        <taxon>Alteromonadaceae</taxon>
        <taxon>Alishewanella</taxon>
    </lineage>
</organism>
<evidence type="ECO:0000256" key="3">
    <source>
        <dbReference type="SAM" id="MobiDB-lite"/>
    </source>
</evidence>
<evidence type="ECO:0000313" key="9">
    <source>
        <dbReference type="EMBL" id="GGW56387.1"/>
    </source>
</evidence>
<evidence type="ECO:0000259" key="5">
    <source>
        <dbReference type="Pfam" id="PF19335"/>
    </source>
</evidence>
<feature type="domain" description="CusB-like beta-barrel" evidence="8">
    <location>
        <begin position="301"/>
        <end position="377"/>
    </location>
</feature>
<dbReference type="Pfam" id="PF19335">
    <property type="entry name" value="HMBD"/>
    <property type="match status" value="1"/>
</dbReference>
<dbReference type="InterPro" id="IPR058792">
    <property type="entry name" value="Beta-barrel_RND_2"/>
</dbReference>
<feature type="domain" description="CusB-like three alpha-helical bundle" evidence="6">
    <location>
        <begin position="210"/>
        <end position="263"/>
    </location>
</feature>
<keyword evidence="4" id="KW-0732">Signal</keyword>
<gene>
    <name evidence="9" type="ORF">GCM10008111_10700</name>
</gene>
<dbReference type="Gene3D" id="6.10.140.730">
    <property type="match status" value="1"/>
</dbReference>
<dbReference type="Pfam" id="PF25954">
    <property type="entry name" value="Beta-barrel_RND_2"/>
    <property type="match status" value="1"/>
</dbReference>
<dbReference type="Pfam" id="PF25869">
    <property type="entry name" value="3HB_CusB"/>
    <property type="match status" value="1"/>
</dbReference>
<evidence type="ECO:0000256" key="2">
    <source>
        <dbReference type="ARBA" id="ARBA00022448"/>
    </source>
</evidence>
<feature type="chain" id="PRO_5045197301" evidence="4">
    <location>
        <begin position="44"/>
        <end position="645"/>
    </location>
</feature>
<dbReference type="Gene3D" id="2.40.30.170">
    <property type="match status" value="1"/>
</dbReference>
<dbReference type="SUPFAM" id="SSF111369">
    <property type="entry name" value="HlyD-like secretion proteins"/>
    <property type="match status" value="1"/>
</dbReference>
<dbReference type="InterPro" id="IPR051909">
    <property type="entry name" value="MFP_Cation_Efflux"/>
</dbReference>
<dbReference type="InterPro" id="IPR006143">
    <property type="entry name" value="RND_pump_MFP"/>
</dbReference>
<feature type="region of interest" description="Disordered" evidence="3">
    <location>
        <begin position="46"/>
        <end position="66"/>
    </location>
</feature>
<dbReference type="NCBIfam" id="TIGR01730">
    <property type="entry name" value="RND_mfp"/>
    <property type="match status" value="1"/>
</dbReference>
<evidence type="ECO:0000259" key="8">
    <source>
        <dbReference type="Pfam" id="PF25954"/>
    </source>
</evidence>
<name>A0ABQ2WKH3_9ALTE</name>
<dbReference type="EMBL" id="BMYR01000003">
    <property type="protein sequence ID" value="GGW56387.1"/>
    <property type="molecule type" value="Genomic_DNA"/>
</dbReference>
<evidence type="ECO:0000256" key="1">
    <source>
        <dbReference type="ARBA" id="ARBA00009477"/>
    </source>
</evidence>
<evidence type="ECO:0000259" key="7">
    <source>
        <dbReference type="Pfam" id="PF25919"/>
    </source>
</evidence>
<dbReference type="InterPro" id="IPR058790">
    <property type="entry name" value="BSH_CusB"/>
</dbReference>
<dbReference type="Pfam" id="PF25919">
    <property type="entry name" value="BSH_CusB"/>
    <property type="match status" value="1"/>
</dbReference>
<evidence type="ECO:0000256" key="4">
    <source>
        <dbReference type="SAM" id="SignalP"/>
    </source>
</evidence>
<proteinExistence type="inferred from homology"/>
<dbReference type="Gene3D" id="2.40.420.20">
    <property type="match status" value="1"/>
</dbReference>
<dbReference type="Gene3D" id="2.40.50.100">
    <property type="match status" value="1"/>
</dbReference>
<keyword evidence="10" id="KW-1185">Reference proteome</keyword>
<sequence>MRNIISGSIAAPTPASSWCYRPHVARFALLCAVLLPLSVAVTAAAQPHGHDHDHNHGHNNAQAHGHNPVQIQNNAVSREQADPLAALQPTQQYTCSMHPQIRFSDPNERCPICGMALIPVAAEDNVAGSEQQVELRLSPRAAALLQTAVMPVRQAASTQRFNLPGTLVADQSRVQTISAWTNGRIEQAYVNRTAQQVQAGEPMLEIFSPELIVIQQELLQAKQLTARSSLPAASTLEGARRRLRLLGVPAAQIDQILQREQLQDTVTLSAPVSGIVTEKFVNQGAYVSTGQPLFTVLALDTLWLELAAFESQLPLLKVGQQVEVSVKALPGETLSGRIELIEPQLNIANRNARVRVLLANSDGRLKPGMLAQASIQADVAETLLVPASAVLFTGKQSLVYVQPDAAESNYEPRQVELGLRLGEEYQLLSGVTAGELVVTQGAFRLDSELQIRGLPSMLNPAVASGHTESIGSAHHHNTNATTPSQQQNTAVIAADVVPNHDDFVVPAAAQGVLLEAYAQAYEALVADDLAGWQQATLSMQQAVAAVDWPDRFPRVLSALKAGAEDIQAVTELAEARALFYRHNLGLLRFAELGVLADGWYEAYCPMARDGEGASWLQREAALRNPYFGAMMLRCGDIVRRFGAEG</sequence>
<dbReference type="RefSeq" id="WP_189481242.1">
    <property type="nucleotide sequence ID" value="NZ_BMYR01000003.1"/>
</dbReference>
<dbReference type="InterPro" id="IPR045800">
    <property type="entry name" value="HMBD"/>
</dbReference>
<protein>
    <submittedName>
        <fullName evidence="9">Uncharacterized protein</fullName>
    </submittedName>
</protein>
<comment type="caution">
    <text evidence="9">The sequence shown here is derived from an EMBL/GenBank/DDBJ whole genome shotgun (WGS) entry which is preliminary data.</text>
</comment>
<dbReference type="Proteomes" id="UP000634667">
    <property type="component" value="Unassembled WGS sequence"/>
</dbReference>
<comment type="similarity">
    <text evidence="1">Belongs to the membrane fusion protein (MFP) (TC 8.A.1) family.</text>
</comment>
<reference evidence="10" key="1">
    <citation type="journal article" date="2019" name="Int. J. Syst. Evol. Microbiol.">
        <title>The Global Catalogue of Microorganisms (GCM) 10K type strain sequencing project: providing services to taxonomists for standard genome sequencing and annotation.</title>
        <authorList>
            <consortium name="The Broad Institute Genomics Platform"/>
            <consortium name="The Broad Institute Genome Sequencing Center for Infectious Disease"/>
            <person name="Wu L."/>
            <person name="Ma J."/>
        </authorList>
    </citation>
    <scope>NUCLEOTIDE SEQUENCE [LARGE SCALE GENOMIC DNA]</scope>
    <source>
        <strain evidence="10">KCTC 23723</strain>
    </source>
</reference>
<dbReference type="PANTHER" id="PTHR30097">
    <property type="entry name" value="CATION EFFLUX SYSTEM PROTEIN CUSB"/>
    <property type="match status" value="1"/>
</dbReference>
<evidence type="ECO:0000259" key="6">
    <source>
        <dbReference type="Pfam" id="PF25869"/>
    </source>
</evidence>
<feature type="domain" description="CusB-like barrel-sandwich hybrid" evidence="7">
    <location>
        <begin position="174"/>
        <end position="296"/>
    </location>
</feature>
<dbReference type="InterPro" id="IPR058791">
    <property type="entry name" value="3HB_CusB"/>
</dbReference>